<evidence type="ECO:0000256" key="1">
    <source>
        <dbReference type="SAM" id="MobiDB-lite"/>
    </source>
</evidence>
<comment type="caution">
    <text evidence="2">The sequence shown here is derived from an EMBL/GenBank/DDBJ whole genome shotgun (WGS) entry which is preliminary data.</text>
</comment>
<reference evidence="2 3" key="1">
    <citation type="journal article" date="2019" name="Int. J. Syst. Evol. Microbiol.">
        <title>The Global Catalogue of Microorganisms (GCM) 10K type strain sequencing project: providing services to taxonomists for standard genome sequencing and annotation.</title>
        <authorList>
            <consortium name="The Broad Institute Genomics Platform"/>
            <consortium name="The Broad Institute Genome Sequencing Center for Infectious Disease"/>
            <person name="Wu L."/>
            <person name="Ma J."/>
        </authorList>
    </citation>
    <scope>NUCLEOTIDE SEQUENCE [LARGE SCALE GENOMIC DNA]</scope>
    <source>
        <strain evidence="2 3">SKJ47</strain>
    </source>
</reference>
<feature type="region of interest" description="Disordered" evidence="1">
    <location>
        <begin position="92"/>
        <end position="111"/>
    </location>
</feature>
<organism evidence="2 3">
    <name type="scientific">Halopenitus salinus</name>
    <dbReference type="NCBI Taxonomy" id="1198295"/>
    <lineage>
        <taxon>Archaea</taxon>
        <taxon>Methanobacteriati</taxon>
        <taxon>Methanobacteriota</taxon>
        <taxon>Stenosarchaea group</taxon>
        <taxon>Halobacteria</taxon>
        <taxon>Halobacteriales</taxon>
        <taxon>Haloferacaceae</taxon>
        <taxon>Halopenitus</taxon>
    </lineage>
</organism>
<gene>
    <name evidence="2" type="ORF">ACFQE9_13210</name>
</gene>
<protein>
    <submittedName>
        <fullName evidence="2">Uncharacterized protein</fullName>
    </submittedName>
</protein>
<dbReference type="RefSeq" id="WP_379745495.1">
    <property type="nucleotide sequence ID" value="NZ_JBHSVN010000001.1"/>
</dbReference>
<evidence type="ECO:0000313" key="3">
    <source>
        <dbReference type="Proteomes" id="UP001596296"/>
    </source>
</evidence>
<evidence type="ECO:0000313" key="2">
    <source>
        <dbReference type="EMBL" id="MFC6893557.1"/>
    </source>
</evidence>
<accession>A0ABD5UZG2</accession>
<dbReference type="EMBL" id="JBHSXL010000009">
    <property type="protein sequence ID" value="MFC6893557.1"/>
    <property type="molecule type" value="Genomic_DNA"/>
</dbReference>
<name>A0ABD5UZG2_9EURY</name>
<dbReference type="AlphaFoldDB" id="A0ABD5UZG2"/>
<keyword evidence="3" id="KW-1185">Reference proteome</keyword>
<dbReference type="Proteomes" id="UP001596296">
    <property type="component" value="Unassembled WGS sequence"/>
</dbReference>
<sequence>MVLTPADVDELAEEYREREPFYPVEREQQETLPRVLRRGEFGRRDAEWVVRWYFRRHLGEQSHAERRVIEERFADNPFGDVLEAITAAAEDAVTSDTGDADTTAPGDADDRDLEAAIDRLTALDGVDVPVATAFLAFMDPDGCVVCGAREWEALRQAGYLDRSYPDPPTVEEYREYLSACLSIAEGTDRDPWTVRRALWRLTADDRDAHETR</sequence>
<feature type="compositionally biased region" description="Low complexity" evidence="1">
    <location>
        <begin position="92"/>
        <end position="106"/>
    </location>
</feature>
<proteinExistence type="predicted"/>